<proteinExistence type="predicted"/>
<accession>A0A4D6LD45</accession>
<dbReference type="Proteomes" id="UP000501690">
    <property type="component" value="Linkage Group LG3"/>
</dbReference>
<keyword evidence="2" id="KW-1185">Reference proteome</keyword>
<dbReference type="EMBL" id="CP039347">
    <property type="protein sequence ID" value="QCD86413.1"/>
    <property type="molecule type" value="Genomic_DNA"/>
</dbReference>
<gene>
    <name evidence="1" type="ORF">DEO72_LG3g935</name>
</gene>
<organism evidence="1 2">
    <name type="scientific">Vigna unguiculata</name>
    <name type="common">Cowpea</name>
    <dbReference type="NCBI Taxonomy" id="3917"/>
    <lineage>
        <taxon>Eukaryota</taxon>
        <taxon>Viridiplantae</taxon>
        <taxon>Streptophyta</taxon>
        <taxon>Embryophyta</taxon>
        <taxon>Tracheophyta</taxon>
        <taxon>Spermatophyta</taxon>
        <taxon>Magnoliopsida</taxon>
        <taxon>eudicotyledons</taxon>
        <taxon>Gunneridae</taxon>
        <taxon>Pentapetalae</taxon>
        <taxon>rosids</taxon>
        <taxon>fabids</taxon>
        <taxon>Fabales</taxon>
        <taxon>Fabaceae</taxon>
        <taxon>Papilionoideae</taxon>
        <taxon>50 kb inversion clade</taxon>
        <taxon>NPAAA clade</taxon>
        <taxon>indigoferoid/millettioid clade</taxon>
        <taxon>Phaseoleae</taxon>
        <taxon>Vigna</taxon>
    </lineage>
</organism>
<name>A0A4D6LD45_VIGUN</name>
<evidence type="ECO:0000313" key="2">
    <source>
        <dbReference type="Proteomes" id="UP000501690"/>
    </source>
</evidence>
<protein>
    <submittedName>
        <fullName evidence="1">Uncharacterized protein</fullName>
    </submittedName>
</protein>
<sequence length="63" mass="6992">MEKKEETKCVVASETSGGGRCRRQHSWPAEIGVALLMVGAGFGSMAERRKINLRGFYFEKKGD</sequence>
<evidence type="ECO:0000313" key="1">
    <source>
        <dbReference type="EMBL" id="QCD86413.1"/>
    </source>
</evidence>
<dbReference type="AlphaFoldDB" id="A0A4D6LD45"/>
<reference evidence="1 2" key="1">
    <citation type="submission" date="2019-04" db="EMBL/GenBank/DDBJ databases">
        <title>An improved genome assembly and genetic linkage map for asparagus bean, Vigna unguiculata ssp. sesquipedialis.</title>
        <authorList>
            <person name="Xia Q."/>
            <person name="Zhang R."/>
            <person name="Dong Y."/>
        </authorList>
    </citation>
    <scope>NUCLEOTIDE SEQUENCE [LARGE SCALE GENOMIC DNA]</scope>
    <source>
        <tissue evidence="1">Leaf</tissue>
    </source>
</reference>